<gene>
    <name evidence="2" type="ORF">ACHHYP_15314</name>
</gene>
<name>A0A1V9YB64_ACHHY</name>
<feature type="region of interest" description="Disordered" evidence="1">
    <location>
        <begin position="369"/>
        <end position="406"/>
    </location>
</feature>
<sequence length="406" mass="46867">MAAVPRKPDTLAPLVLSPRQSSQIHLIPAWYSHATPCPRSPRPPLTPSFTYQETSPLAPRLGFDSRLGEDRSKQIHAKLERLRATQVTLRARMQQIQCVQDVFDQDMAEVRQALEFVVFGRDTKRAHIAAYLDHHSTVLQRMYRGYRVRKRVRQQRQAAASLRIQILVRQFLARCRVAAQRRRRNHEIAMEAHWRSYFKLSCLAHVELEWRRRQDAIATAKKRKYRELWRKAYIYASKFAAAAQNRKLVLRLRFRLAVRRIIADNRAAGMTKMGAVSLRVIAGGHKKKQMLATMERRVLEIQRARLAFERKQNGSPKRMLTVWSKTLHEASKSTLPKVLPLPTGSVASDEPAESIFLTQVMPKSINKVDSSIQCDKGHSQDHHHKARGDRNRTKPLPPVPYDLLVD</sequence>
<evidence type="ECO:0000256" key="1">
    <source>
        <dbReference type="SAM" id="MobiDB-lite"/>
    </source>
</evidence>
<dbReference type="PROSITE" id="PS50096">
    <property type="entry name" value="IQ"/>
    <property type="match status" value="2"/>
</dbReference>
<dbReference type="Proteomes" id="UP000243579">
    <property type="component" value="Unassembled WGS sequence"/>
</dbReference>
<dbReference type="AlphaFoldDB" id="A0A1V9YB64"/>
<dbReference type="SMART" id="SM00015">
    <property type="entry name" value="IQ"/>
    <property type="match status" value="2"/>
</dbReference>
<reference evidence="2 3" key="1">
    <citation type="journal article" date="2014" name="Genome Biol. Evol.">
        <title>The secreted proteins of Achlya hypogyna and Thraustotheca clavata identify the ancestral oomycete secretome and reveal gene acquisitions by horizontal gene transfer.</title>
        <authorList>
            <person name="Misner I."/>
            <person name="Blouin N."/>
            <person name="Leonard G."/>
            <person name="Richards T.A."/>
            <person name="Lane C.E."/>
        </authorList>
    </citation>
    <scope>NUCLEOTIDE SEQUENCE [LARGE SCALE GENOMIC DNA]</scope>
    <source>
        <strain evidence="2 3">ATCC 48635</strain>
    </source>
</reference>
<dbReference type="Gene3D" id="1.20.5.190">
    <property type="match status" value="1"/>
</dbReference>
<dbReference type="OrthoDB" id="10668885at2759"/>
<dbReference type="EMBL" id="JNBR01002408">
    <property type="protein sequence ID" value="OQR82929.1"/>
    <property type="molecule type" value="Genomic_DNA"/>
</dbReference>
<evidence type="ECO:0000313" key="2">
    <source>
        <dbReference type="EMBL" id="OQR82929.1"/>
    </source>
</evidence>
<keyword evidence="3" id="KW-1185">Reference proteome</keyword>
<organism evidence="2 3">
    <name type="scientific">Achlya hypogyna</name>
    <name type="common">Oomycete</name>
    <name type="synonym">Protoachlya hypogyna</name>
    <dbReference type="NCBI Taxonomy" id="1202772"/>
    <lineage>
        <taxon>Eukaryota</taxon>
        <taxon>Sar</taxon>
        <taxon>Stramenopiles</taxon>
        <taxon>Oomycota</taxon>
        <taxon>Saprolegniomycetes</taxon>
        <taxon>Saprolegniales</taxon>
        <taxon>Achlyaceae</taxon>
        <taxon>Achlya</taxon>
    </lineage>
</organism>
<protein>
    <submittedName>
        <fullName evidence="2">Uncharacterized protein</fullName>
    </submittedName>
</protein>
<accession>A0A1V9YB64</accession>
<dbReference type="InterPro" id="IPR000048">
    <property type="entry name" value="IQ_motif_EF-hand-BS"/>
</dbReference>
<evidence type="ECO:0000313" key="3">
    <source>
        <dbReference type="Proteomes" id="UP000243579"/>
    </source>
</evidence>
<proteinExistence type="predicted"/>
<comment type="caution">
    <text evidence="2">The sequence shown here is derived from an EMBL/GenBank/DDBJ whole genome shotgun (WGS) entry which is preliminary data.</text>
</comment>